<comment type="caution">
    <text evidence="1">The sequence shown here is derived from an EMBL/GenBank/DDBJ whole genome shotgun (WGS) entry which is preliminary data.</text>
</comment>
<reference evidence="1 2" key="1">
    <citation type="submission" date="2024-03" db="EMBL/GenBank/DDBJ databases">
        <title>Adaptation during the transition from Ophiocordyceps entomopathogen to insect associate is accompanied by gene loss and intensified selection.</title>
        <authorList>
            <person name="Ward C.M."/>
            <person name="Onetto C.A."/>
            <person name="Borneman A.R."/>
        </authorList>
    </citation>
    <scope>NUCLEOTIDE SEQUENCE [LARGE SCALE GENOMIC DNA]</scope>
    <source>
        <strain evidence="1">AWRI1</strain>
        <tissue evidence="1">Single Adult Female</tissue>
    </source>
</reference>
<sequence>MRRSSSNGRFRNRLGQVVITFAQNDVECLTVFSISGCKSIAAWKTTDQRVQFHASIQPAMVEEMSNKSENTPLLCAVANSQ</sequence>
<proteinExistence type="predicted"/>
<protein>
    <submittedName>
        <fullName evidence="1">Uncharacterized protein</fullName>
    </submittedName>
</protein>
<evidence type="ECO:0000313" key="2">
    <source>
        <dbReference type="Proteomes" id="UP001367676"/>
    </source>
</evidence>
<dbReference type="EMBL" id="JBBCAQ010000034">
    <property type="protein sequence ID" value="KAK7580790.1"/>
    <property type="molecule type" value="Genomic_DNA"/>
</dbReference>
<accession>A0AAN9TDG0</accession>
<dbReference type="Proteomes" id="UP001367676">
    <property type="component" value="Unassembled WGS sequence"/>
</dbReference>
<organism evidence="1 2">
    <name type="scientific">Parthenolecanium corni</name>
    <dbReference type="NCBI Taxonomy" id="536013"/>
    <lineage>
        <taxon>Eukaryota</taxon>
        <taxon>Metazoa</taxon>
        <taxon>Ecdysozoa</taxon>
        <taxon>Arthropoda</taxon>
        <taxon>Hexapoda</taxon>
        <taxon>Insecta</taxon>
        <taxon>Pterygota</taxon>
        <taxon>Neoptera</taxon>
        <taxon>Paraneoptera</taxon>
        <taxon>Hemiptera</taxon>
        <taxon>Sternorrhyncha</taxon>
        <taxon>Coccoidea</taxon>
        <taxon>Coccidae</taxon>
        <taxon>Parthenolecanium</taxon>
    </lineage>
</organism>
<keyword evidence="2" id="KW-1185">Reference proteome</keyword>
<evidence type="ECO:0000313" key="1">
    <source>
        <dbReference type="EMBL" id="KAK7580790.1"/>
    </source>
</evidence>
<dbReference type="AlphaFoldDB" id="A0AAN9TDG0"/>
<gene>
    <name evidence="1" type="ORF">V9T40_001419</name>
</gene>
<name>A0AAN9TDG0_9HEMI</name>